<sequence>MDYNAMRHFADSWGLLGMTVFFVITVFYVFRPGSKKIADEVKAIPFKDDAND</sequence>
<name>A0A2P9HKD1_9HYPH</name>
<dbReference type="Pfam" id="PF05545">
    <property type="entry name" value="FixQ"/>
    <property type="match status" value="1"/>
</dbReference>
<keyword evidence="3" id="KW-0560">Oxidoreductase</keyword>
<organism evidence="3 4">
    <name type="scientific">Ochrobactrum soli</name>
    <dbReference type="NCBI Taxonomy" id="2448455"/>
    <lineage>
        <taxon>Bacteria</taxon>
        <taxon>Pseudomonadati</taxon>
        <taxon>Pseudomonadota</taxon>
        <taxon>Alphaproteobacteria</taxon>
        <taxon>Hyphomicrobiales</taxon>
        <taxon>Brucellaceae</taxon>
        <taxon>Brucella/Ochrobactrum group</taxon>
        <taxon>Ochrobactrum</taxon>
    </lineage>
</organism>
<dbReference type="GO" id="GO:0016491">
    <property type="term" value="F:oxidoreductase activity"/>
    <property type="evidence" value="ECO:0007669"/>
    <property type="project" value="UniProtKB-KW"/>
</dbReference>
<reference evidence="2 5" key="3">
    <citation type="submission" date="2020-05" db="EMBL/GenBank/DDBJ databases">
        <title>Draft Genome Sequence of Ochrobactrum soli Isolated from Stable Fly Gut.</title>
        <authorList>
            <person name="Pileggi M.T."/>
            <person name="Vazhakkala L.J."/>
            <person name="Wong C.N."/>
        </authorList>
    </citation>
    <scope>NUCLEOTIDE SEQUENCE [LARGE SCALE GENOMIC DNA]</scope>
    <source>
        <strain evidence="2 5">MTP-C0764</strain>
    </source>
</reference>
<keyword evidence="5" id="KW-1185">Reference proteome</keyword>
<accession>A0A2P9HKD1</accession>
<evidence type="ECO:0000313" key="2">
    <source>
        <dbReference type="EMBL" id="NNU58758.1"/>
    </source>
</evidence>
<keyword evidence="1" id="KW-0472">Membrane</keyword>
<evidence type="ECO:0000313" key="3">
    <source>
        <dbReference type="EMBL" id="SPL64577.1"/>
    </source>
</evidence>
<dbReference type="CDD" id="cd01324">
    <property type="entry name" value="cbb3_Oxidase_CcoQ"/>
    <property type="match status" value="1"/>
</dbReference>
<reference evidence="4" key="1">
    <citation type="submission" date="2017-12" db="EMBL/GenBank/DDBJ databases">
        <authorList>
            <person name="Diaz M."/>
        </authorList>
    </citation>
    <scope>NUCLEOTIDE SEQUENCE [LARGE SCALE GENOMIC DNA]</scope>
    <source>
        <strain evidence="4">FI11154</strain>
    </source>
</reference>
<dbReference type="RefSeq" id="WP_078337972.1">
    <property type="nucleotide sequence ID" value="NZ_JABFCY010000001.1"/>
</dbReference>
<evidence type="ECO:0000256" key="1">
    <source>
        <dbReference type="SAM" id="Phobius"/>
    </source>
</evidence>
<reference evidence="3" key="2">
    <citation type="submission" date="2017-12" db="EMBL/GenBank/DDBJ databases">
        <authorList>
            <person name="Hurst M.R.H."/>
        </authorList>
    </citation>
    <scope>NUCLEOTIDE SEQUENCE [LARGE SCALE GENOMIC DNA]</scope>
    <source>
        <strain evidence="3">FI11154</strain>
    </source>
</reference>
<evidence type="ECO:0000313" key="5">
    <source>
        <dbReference type="Proteomes" id="UP000574931"/>
    </source>
</evidence>
<keyword evidence="1" id="KW-1133">Transmembrane helix</keyword>
<dbReference type="Proteomes" id="UP000574931">
    <property type="component" value="Unassembled WGS sequence"/>
</dbReference>
<keyword evidence="1" id="KW-0812">Transmembrane</keyword>
<feature type="transmembrane region" description="Helical" evidence="1">
    <location>
        <begin position="12"/>
        <end position="30"/>
    </location>
</feature>
<dbReference type="EC" id="1.9.3.1" evidence="3"/>
<dbReference type="InterPro" id="IPR008621">
    <property type="entry name" value="Cbb3-typ_cyt_oxidase_comp"/>
</dbReference>
<evidence type="ECO:0000313" key="4">
    <source>
        <dbReference type="Proteomes" id="UP000246073"/>
    </source>
</evidence>
<dbReference type="EMBL" id="OOFM01000005">
    <property type="protein sequence ID" value="SPL64577.1"/>
    <property type="molecule type" value="Genomic_DNA"/>
</dbReference>
<protein>
    <submittedName>
        <fullName evidence="2">Cbb3-type cytochrome c oxidase subunit 3</fullName>
    </submittedName>
    <submittedName>
        <fullName evidence="3">Cytochrome c oxidase subunit CcoQ</fullName>
        <ecNumber evidence="3">1.9.3.1</ecNumber>
    </submittedName>
</protein>
<dbReference type="Proteomes" id="UP000246073">
    <property type="component" value="Unassembled WGS sequence"/>
</dbReference>
<dbReference type="EMBL" id="JABFCY010000001">
    <property type="protein sequence ID" value="NNU58758.1"/>
    <property type="molecule type" value="Genomic_DNA"/>
</dbReference>
<dbReference type="AlphaFoldDB" id="A0A2P9HKD1"/>
<gene>
    <name evidence="2" type="ORF">HKX02_00615</name>
    <name evidence="3" type="ORF">OHAE_444</name>
</gene>
<proteinExistence type="predicted"/>